<dbReference type="GO" id="GO:0031410">
    <property type="term" value="C:cytoplasmic vesicle"/>
    <property type="evidence" value="ECO:0007669"/>
    <property type="project" value="UniProtKB-KW"/>
</dbReference>
<evidence type="ECO:0000256" key="3">
    <source>
        <dbReference type="ARBA" id="ARBA00022989"/>
    </source>
</evidence>
<keyword evidence="9" id="KW-1185">Reference proteome</keyword>
<reference evidence="8 9" key="1">
    <citation type="journal article" date="2020" name="G3 (Bethesda)">
        <title>Improved Reference Genome for Cyclotella cryptica CCMP332, a Model for Cell Wall Morphogenesis, Salinity Adaptation, and Lipid Production in Diatoms (Bacillariophyta).</title>
        <authorList>
            <person name="Roberts W.R."/>
            <person name="Downey K.M."/>
            <person name="Ruck E.C."/>
            <person name="Traller J.C."/>
            <person name="Alverson A.J."/>
        </authorList>
    </citation>
    <scope>NUCLEOTIDE SEQUENCE [LARGE SCALE GENOMIC DNA]</scope>
    <source>
        <strain evidence="8 9">CCMP332</strain>
    </source>
</reference>
<dbReference type="AlphaFoldDB" id="A0ABD3PA53"/>
<keyword evidence="5" id="KW-0968">Cytoplasmic vesicle</keyword>
<dbReference type="PANTHER" id="PTHR31792">
    <property type="entry name" value="VACUOLAR ATPASE ASSEMBLY INTEGRAL MEMBRANE PROTEIN VMA21"/>
    <property type="match status" value="1"/>
</dbReference>
<protein>
    <recommendedName>
        <fullName evidence="10">Vacuolar ATPase assembly integral membrane protein VMA21 homolog</fullName>
    </recommendedName>
</protein>
<evidence type="ECO:0000256" key="7">
    <source>
        <dbReference type="SAM" id="Phobius"/>
    </source>
</evidence>
<dbReference type="PANTHER" id="PTHR31792:SF3">
    <property type="entry name" value="VACUOLAR ATPASE ASSEMBLY INTEGRAL MEMBRANE PROTEIN VMA21"/>
    <property type="match status" value="1"/>
</dbReference>
<keyword evidence="4 7" id="KW-0472">Membrane</keyword>
<dbReference type="EMBL" id="JABMIG020000224">
    <property type="protein sequence ID" value="KAL3785015.1"/>
    <property type="molecule type" value="Genomic_DNA"/>
</dbReference>
<evidence type="ECO:0000256" key="1">
    <source>
        <dbReference type="ARBA" id="ARBA00022692"/>
    </source>
</evidence>
<dbReference type="InterPro" id="IPR019013">
    <property type="entry name" value="Vma21"/>
</dbReference>
<sequence>MILLQEQNREVARKLGTATLAMFTLPIMSFYIGFYYLFPNKADPTMWSGGLAVLMANVVIAGYVVSAFSEEEEELSEEEKRMGANDAAGPRVGAFKQRTD</sequence>
<keyword evidence="2" id="KW-0256">Endoplasmic reticulum</keyword>
<dbReference type="Pfam" id="PF09446">
    <property type="entry name" value="VMA21"/>
    <property type="match status" value="1"/>
</dbReference>
<name>A0ABD3PA53_9STRA</name>
<feature type="transmembrane region" description="Helical" evidence="7">
    <location>
        <begin position="44"/>
        <end position="65"/>
    </location>
</feature>
<gene>
    <name evidence="8" type="ORF">HJC23_007936</name>
</gene>
<keyword evidence="3 7" id="KW-1133">Transmembrane helix</keyword>
<feature type="region of interest" description="Disordered" evidence="6">
    <location>
        <begin position="75"/>
        <end position="100"/>
    </location>
</feature>
<evidence type="ECO:0000313" key="8">
    <source>
        <dbReference type="EMBL" id="KAL3785015.1"/>
    </source>
</evidence>
<evidence type="ECO:0000313" key="9">
    <source>
        <dbReference type="Proteomes" id="UP001516023"/>
    </source>
</evidence>
<evidence type="ECO:0008006" key="10">
    <source>
        <dbReference type="Google" id="ProtNLM"/>
    </source>
</evidence>
<evidence type="ECO:0000256" key="6">
    <source>
        <dbReference type="SAM" id="MobiDB-lite"/>
    </source>
</evidence>
<evidence type="ECO:0000256" key="4">
    <source>
        <dbReference type="ARBA" id="ARBA00023136"/>
    </source>
</evidence>
<evidence type="ECO:0000256" key="2">
    <source>
        <dbReference type="ARBA" id="ARBA00022824"/>
    </source>
</evidence>
<dbReference type="Proteomes" id="UP001516023">
    <property type="component" value="Unassembled WGS sequence"/>
</dbReference>
<keyword evidence="1 7" id="KW-0812">Transmembrane</keyword>
<accession>A0ABD3PA53</accession>
<proteinExistence type="predicted"/>
<feature type="transmembrane region" description="Helical" evidence="7">
    <location>
        <begin position="20"/>
        <end position="38"/>
    </location>
</feature>
<comment type="caution">
    <text evidence="8">The sequence shown here is derived from an EMBL/GenBank/DDBJ whole genome shotgun (WGS) entry which is preliminary data.</text>
</comment>
<organism evidence="8 9">
    <name type="scientific">Cyclotella cryptica</name>
    <dbReference type="NCBI Taxonomy" id="29204"/>
    <lineage>
        <taxon>Eukaryota</taxon>
        <taxon>Sar</taxon>
        <taxon>Stramenopiles</taxon>
        <taxon>Ochrophyta</taxon>
        <taxon>Bacillariophyta</taxon>
        <taxon>Coscinodiscophyceae</taxon>
        <taxon>Thalassiosirophycidae</taxon>
        <taxon>Stephanodiscales</taxon>
        <taxon>Stephanodiscaceae</taxon>
        <taxon>Cyclotella</taxon>
    </lineage>
</organism>
<evidence type="ECO:0000256" key="5">
    <source>
        <dbReference type="ARBA" id="ARBA00023329"/>
    </source>
</evidence>